<evidence type="ECO:0000313" key="3">
    <source>
        <dbReference type="EMBL" id="CAA0092836.1"/>
    </source>
</evidence>
<dbReference type="PROSITE" id="PS50883">
    <property type="entry name" value="EAL"/>
    <property type="match status" value="1"/>
</dbReference>
<evidence type="ECO:0000313" key="4">
    <source>
        <dbReference type="EMBL" id="CAA0110384.1"/>
    </source>
</evidence>
<dbReference type="Proteomes" id="UP000435877">
    <property type="component" value="Unassembled WGS sequence"/>
</dbReference>
<dbReference type="CDD" id="cd00060">
    <property type="entry name" value="FHA"/>
    <property type="match status" value="1"/>
</dbReference>
<dbReference type="Proteomes" id="UP000439591">
    <property type="component" value="Unassembled WGS sequence"/>
</dbReference>
<dbReference type="InterPro" id="IPR035919">
    <property type="entry name" value="EAL_sf"/>
</dbReference>
<dbReference type="PROSITE" id="PS50006">
    <property type="entry name" value="FHA_DOMAIN"/>
    <property type="match status" value="1"/>
</dbReference>
<proteinExistence type="predicted"/>
<feature type="domain" description="EAL" evidence="2">
    <location>
        <begin position="120"/>
        <end position="358"/>
    </location>
</feature>
<dbReference type="InterPro" id="IPR050706">
    <property type="entry name" value="Cyclic-di-GMP_PDE-like"/>
</dbReference>
<protein>
    <submittedName>
        <fullName evidence="3">Putative signaling protein</fullName>
    </submittedName>
</protein>
<dbReference type="InterPro" id="IPR008984">
    <property type="entry name" value="SMAD_FHA_dom_sf"/>
</dbReference>
<dbReference type="SMART" id="SM00052">
    <property type="entry name" value="EAL"/>
    <property type="match status" value="1"/>
</dbReference>
<dbReference type="PANTHER" id="PTHR33121">
    <property type="entry name" value="CYCLIC DI-GMP PHOSPHODIESTERASE PDEF"/>
    <property type="match status" value="1"/>
</dbReference>
<dbReference type="RefSeq" id="WP_159268918.1">
    <property type="nucleotide sequence ID" value="NZ_CACSIK010000001.1"/>
</dbReference>
<name>A0A5S9NR08_9GAMM</name>
<dbReference type="InterPro" id="IPR000253">
    <property type="entry name" value="FHA_dom"/>
</dbReference>
<dbReference type="CDD" id="cd01948">
    <property type="entry name" value="EAL"/>
    <property type="match status" value="1"/>
</dbReference>
<evidence type="ECO:0000259" key="2">
    <source>
        <dbReference type="PROSITE" id="PS50883"/>
    </source>
</evidence>
<feature type="domain" description="FHA" evidence="1">
    <location>
        <begin position="27"/>
        <end position="76"/>
    </location>
</feature>
<dbReference type="Pfam" id="PF00563">
    <property type="entry name" value="EAL"/>
    <property type="match status" value="1"/>
</dbReference>
<dbReference type="AlphaFoldDB" id="A0A5S9NR08"/>
<dbReference type="SUPFAM" id="SSF141868">
    <property type="entry name" value="EAL domain-like"/>
    <property type="match status" value="1"/>
</dbReference>
<accession>A0A5S9NR08</accession>
<dbReference type="OrthoDB" id="1673646at2"/>
<dbReference type="Gene3D" id="3.20.20.450">
    <property type="entry name" value="EAL domain"/>
    <property type="match status" value="1"/>
</dbReference>
<dbReference type="PANTHER" id="PTHR33121:SF76">
    <property type="entry name" value="SIGNALING PROTEIN"/>
    <property type="match status" value="1"/>
</dbReference>
<dbReference type="EMBL" id="CACSIM010000004">
    <property type="protein sequence ID" value="CAA0110384.1"/>
    <property type="molecule type" value="Genomic_DNA"/>
</dbReference>
<dbReference type="InterPro" id="IPR001633">
    <property type="entry name" value="EAL_dom"/>
</dbReference>
<gene>
    <name evidence="3" type="ORF">IHBHHGIJ_02370</name>
    <name evidence="4" type="ORF">KFEGEMFD_02557</name>
</gene>
<sequence>MDNSYYLECCIAGSDIPQRILLNTLPITIGRGSDCSVIINTSALSRRHACIEYNHSEIILRDLNSTNGCFINHQRIAGHSAIKPGDVVHFGDIEYCLKDDQDIVDDDERTRIQMQTLPKHFSLKRKELSELIDQQLVTTFQQVITLGNGDVYGHELLGRGEHPTLGSSPFELFQIAQSLNKHVELSRLFRQRGFAQAELAGMNKPLFFNSHPEECHNPDMLLLELTRLRKLHPGLQLMFEVHEAAVTDIGAMTEIRNELNALDIGLAYDDFGSGQARLRELAEAPPDIVKFDISLVRGVGDPQSPRYKLLLSLNKLVQEMGIATLAEGVESEDDALACKEIGVNYFQGYFYGRPAPIH</sequence>
<organism evidence="3 5">
    <name type="scientific">Zhongshania aliphaticivorans</name>
    <dbReference type="NCBI Taxonomy" id="1470434"/>
    <lineage>
        <taxon>Bacteria</taxon>
        <taxon>Pseudomonadati</taxon>
        <taxon>Pseudomonadota</taxon>
        <taxon>Gammaproteobacteria</taxon>
        <taxon>Cellvibrionales</taxon>
        <taxon>Spongiibacteraceae</taxon>
        <taxon>Zhongshania</taxon>
    </lineage>
</organism>
<keyword evidence="5" id="KW-1185">Reference proteome</keyword>
<evidence type="ECO:0000313" key="6">
    <source>
        <dbReference type="Proteomes" id="UP000439591"/>
    </source>
</evidence>
<dbReference type="Gene3D" id="2.60.200.20">
    <property type="match status" value="1"/>
</dbReference>
<dbReference type="Pfam" id="PF00498">
    <property type="entry name" value="FHA"/>
    <property type="match status" value="1"/>
</dbReference>
<dbReference type="EMBL" id="CACSIK010000001">
    <property type="protein sequence ID" value="CAA0092836.1"/>
    <property type="molecule type" value="Genomic_DNA"/>
</dbReference>
<reference evidence="5 6" key="1">
    <citation type="submission" date="2019-11" db="EMBL/GenBank/DDBJ databases">
        <authorList>
            <person name="Holert J."/>
        </authorList>
    </citation>
    <scope>NUCLEOTIDE SEQUENCE [LARGE SCALE GENOMIC DNA]</scope>
    <source>
        <strain evidence="4">BC3_2A</strain>
        <strain evidence="3">SB11_1A</strain>
    </source>
</reference>
<dbReference type="SUPFAM" id="SSF49879">
    <property type="entry name" value="SMAD/FHA domain"/>
    <property type="match status" value="1"/>
</dbReference>
<evidence type="ECO:0000259" key="1">
    <source>
        <dbReference type="PROSITE" id="PS50006"/>
    </source>
</evidence>
<dbReference type="GO" id="GO:0071111">
    <property type="term" value="F:cyclic-guanylate-specific phosphodiesterase activity"/>
    <property type="evidence" value="ECO:0007669"/>
    <property type="project" value="InterPro"/>
</dbReference>
<dbReference type="SMART" id="SM00240">
    <property type="entry name" value="FHA"/>
    <property type="match status" value="1"/>
</dbReference>
<evidence type="ECO:0000313" key="5">
    <source>
        <dbReference type="Proteomes" id="UP000435877"/>
    </source>
</evidence>